<organism evidence="4 5">
    <name type="scientific">Nocardioides endophyticus</name>
    <dbReference type="NCBI Taxonomy" id="1353775"/>
    <lineage>
        <taxon>Bacteria</taxon>
        <taxon>Bacillati</taxon>
        <taxon>Actinomycetota</taxon>
        <taxon>Actinomycetes</taxon>
        <taxon>Propionibacteriales</taxon>
        <taxon>Nocardioidaceae</taxon>
        <taxon>Nocardioides</taxon>
    </lineage>
</organism>
<reference evidence="5" key="1">
    <citation type="journal article" date="2019" name="Int. J. Syst. Evol. Microbiol.">
        <title>The Global Catalogue of Microorganisms (GCM) 10K type strain sequencing project: providing services to taxonomists for standard genome sequencing and annotation.</title>
        <authorList>
            <consortium name="The Broad Institute Genomics Platform"/>
            <consortium name="The Broad Institute Genome Sequencing Center for Infectious Disease"/>
            <person name="Wu L."/>
            <person name="Ma J."/>
        </authorList>
    </citation>
    <scope>NUCLEOTIDE SEQUENCE [LARGE SCALE GENOMIC DNA]</scope>
    <source>
        <strain evidence="5">JCM 18532</strain>
    </source>
</reference>
<feature type="domain" description="GerMN" evidence="3">
    <location>
        <begin position="96"/>
        <end position="187"/>
    </location>
</feature>
<evidence type="ECO:0000256" key="2">
    <source>
        <dbReference type="SAM" id="SignalP"/>
    </source>
</evidence>
<accession>A0ABP8ZCK9</accession>
<evidence type="ECO:0000313" key="4">
    <source>
        <dbReference type="EMBL" id="GAA4752044.1"/>
    </source>
</evidence>
<feature type="chain" id="PRO_5045044742" description="GerMN domain-containing protein" evidence="2">
    <location>
        <begin position="21"/>
        <end position="304"/>
    </location>
</feature>
<gene>
    <name evidence="4" type="ORF">GCM10023350_41630</name>
</gene>
<proteinExistence type="predicted"/>
<dbReference type="InterPro" id="IPR019606">
    <property type="entry name" value="GerMN"/>
</dbReference>
<feature type="signal peptide" evidence="2">
    <location>
        <begin position="1"/>
        <end position="20"/>
    </location>
</feature>
<feature type="region of interest" description="Disordered" evidence="1">
    <location>
        <begin position="282"/>
        <end position="304"/>
    </location>
</feature>
<dbReference type="SMART" id="SM00909">
    <property type="entry name" value="Germane"/>
    <property type="match status" value="1"/>
</dbReference>
<dbReference type="EMBL" id="BAABKN010000027">
    <property type="protein sequence ID" value="GAA4752044.1"/>
    <property type="molecule type" value="Genomic_DNA"/>
</dbReference>
<keyword evidence="5" id="KW-1185">Reference proteome</keyword>
<dbReference type="Pfam" id="PF10646">
    <property type="entry name" value="Germane"/>
    <property type="match status" value="1"/>
</dbReference>
<evidence type="ECO:0000313" key="5">
    <source>
        <dbReference type="Proteomes" id="UP001499882"/>
    </source>
</evidence>
<protein>
    <recommendedName>
        <fullName evidence="3">GerMN domain-containing protein</fullName>
    </recommendedName>
</protein>
<dbReference type="PROSITE" id="PS51257">
    <property type="entry name" value="PROKAR_LIPOPROTEIN"/>
    <property type="match status" value="1"/>
</dbReference>
<evidence type="ECO:0000256" key="1">
    <source>
        <dbReference type="SAM" id="MobiDB-lite"/>
    </source>
</evidence>
<comment type="caution">
    <text evidence="4">The sequence shown here is derived from an EMBL/GenBank/DDBJ whole genome shotgun (WGS) entry which is preliminary data.</text>
</comment>
<evidence type="ECO:0000259" key="3">
    <source>
        <dbReference type="SMART" id="SM00909"/>
    </source>
</evidence>
<feature type="compositionally biased region" description="Acidic residues" evidence="1">
    <location>
        <begin position="47"/>
        <end position="63"/>
    </location>
</feature>
<dbReference type="Pfam" id="PF10648">
    <property type="entry name" value="Gmad2"/>
    <property type="match status" value="1"/>
</dbReference>
<dbReference type="InterPro" id="IPR018911">
    <property type="entry name" value="Gmad2_Ig-like_dom"/>
</dbReference>
<name>A0ABP8ZCK9_9ACTN</name>
<feature type="compositionally biased region" description="Polar residues" evidence="1">
    <location>
        <begin position="34"/>
        <end position="45"/>
    </location>
</feature>
<keyword evidence="2" id="KW-0732">Signal</keyword>
<sequence length="304" mass="31462">MAPMSSRTRLAALASLSALALAGLSGCGSEGQDPASSDTTPTQAADPSDDAGEPSEPASDDTDANTTTVPVYFVGETPQGQRLFREFRKVESDNPAAEALALMTAGDALDPDYDTLYPSGSFASVDIADDMITVGLPDESWTTAPDGMSDDQARLAAQQLVYTVQGVTQKRVPVSITLDGAPADLFGLAGQVSNDPELDVRALVNITAPEEGASVSGSFTASGVSSSFEATTPWEIRKGGADGEVVKDGFATAEGWMDKLYPWETEVDVSGLPAGDYTFVAMTDDPSDGEGGGPTVETKSITIK</sequence>
<feature type="region of interest" description="Disordered" evidence="1">
    <location>
        <begin position="24"/>
        <end position="66"/>
    </location>
</feature>
<dbReference type="Proteomes" id="UP001499882">
    <property type="component" value="Unassembled WGS sequence"/>
</dbReference>